<dbReference type="Gene3D" id="1.10.10.10">
    <property type="entry name" value="Winged helix-like DNA-binding domain superfamily/Winged helix DNA-binding domain"/>
    <property type="match status" value="1"/>
</dbReference>
<dbReference type="InterPro" id="IPR018356">
    <property type="entry name" value="Tscrpt_reg_HTH_DeoR_CS"/>
</dbReference>
<sequence length="258" mass="27528">MRRDERLAGILEKLSAHGSIAVNDIAETFDVSIATARRDLDVLAERRLVSRTHGGASALSVDFELPARYRRDAMAVQKGRIAAVVAERLVQPGQSVGLSGGSTATAVAVELGRRESFVERGLTLVTNAINIAQDLVIRPHIRVVVTGGALHRGSYEASGPFSDLILERVTLDVALIGVNGFDLAAGPTVTDEREARVNAHMATRATRAWIVADSSKIGVRSFATVGSPRIFHGIVTDEGVTAEQVDAIRELGYEVVIA</sequence>
<evidence type="ECO:0000256" key="1">
    <source>
        <dbReference type="ARBA" id="ARBA00023015"/>
    </source>
</evidence>
<name>A0A7J5BRL7_9MICO</name>
<keyword evidence="6" id="KW-1185">Reference proteome</keyword>
<protein>
    <submittedName>
        <fullName evidence="5">DeoR/GlpR transcriptional regulator</fullName>
    </submittedName>
</protein>
<accession>A0A7J5BRL7</accession>
<dbReference type="Gene3D" id="3.40.50.1360">
    <property type="match status" value="1"/>
</dbReference>
<dbReference type="SUPFAM" id="SSF100950">
    <property type="entry name" value="NagB/RpiA/CoA transferase-like"/>
    <property type="match status" value="1"/>
</dbReference>
<dbReference type="Proteomes" id="UP000467240">
    <property type="component" value="Unassembled WGS sequence"/>
</dbReference>
<dbReference type="PROSITE" id="PS51000">
    <property type="entry name" value="HTH_DEOR_2"/>
    <property type="match status" value="1"/>
</dbReference>
<dbReference type="GO" id="GO:0003700">
    <property type="term" value="F:DNA-binding transcription factor activity"/>
    <property type="evidence" value="ECO:0007669"/>
    <property type="project" value="InterPro"/>
</dbReference>
<dbReference type="InterPro" id="IPR036390">
    <property type="entry name" value="WH_DNA-bd_sf"/>
</dbReference>
<dbReference type="SMART" id="SM01134">
    <property type="entry name" value="DeoRC"/>
    <property type="match status" value="1"/>
</dbReference>
<dbReference type="InterPro" id="IPR036388">
    <property type="entry name" value="WH-like_DNA-bd_sf"/>
</dbReference>
<dbReference type="InterPro" id="IPR014036">
    <property type="entry name" value="DeoR-like_C"/>
</dbReference>
<feature type="domain" description="HTH deoR-type" evidence="4">
    <location>
        <begin position="3"/>
        <end position="58"/>
    </location>
</feature>
<dbReference type="InterPro" id="IPR050313">
    <property type="entry name" value="Carb_Metab_HTH_regulators"/>
</dbReference>
<dbReference type="RefSeq" id="WP_158041378.1">
    <property type="nucleotide sequence ID" value="NZ_JACCFV010000001.1"/>
</dbReference>
<evidence type="ECO:0000256" key="3">
    <source>
        <dbReference type="ARBA" id="ARBA00023163"/>
    </source>
</evidence>
<keyword evidence="3" id="KW-0804">Transcription</keyword>
<dbReference type="PANTHER" id="PTHR30363:SF44">
    <property type="entry name" value="AGA OPERON TRANSCRIPTIONAL REPRESSOR-RELATED"/>
    <property type="match status" value="1"/>
</dbReference>
<dbReference type="PROSITE" id="PS00894">
    <property type="entry name" value="HTH_DEOR_1"/>
    <property type="match status" value="1"/>
</dbReference>
<keyword evidence="1" id="KW-0805">Transcription regulation</keyword>
<dbReference type="InterPro" id="IPR037171">
    <property type="entry name" value="NagB/RpiA_transferase-like"/>
</dbReference>
<dbReference type="PRINTS" id="PR00037">
    <property type="entry name" value="HTHLACR"/>
</dbReference>
<dbReference type="OrthoDB" id="7688673at2"/>
<comment type="caution">
    <text evidence="5">The sequence shown here is derived from an EMBL/GenBank/DDBJ whole genome shotgun (WGS) entry which is preliminary data.</text>
</comment>
<dbReference type="Pfam" id="PF08220">
    <property type="entry name" value="HTH_DeoR"/>
    <property type="match status" value="1"/>
</dbReference>
<organism evidence="5 6">
    <name type="scientific">Pseudoclavibacter chungangensis</name>
    <dbReference type="NCBI Taxonomy" id="587635"/>
    <lineage>
        <taxon>Bacteria</taxon>
        <taxon>Bacillati</taxon>
        <taxon>Actinomycetota</taxon>
        <taxon>Actinomycetes</taxon>
        <taxon>Micrococcales</taxon>
        <taxon>Microbacteriaceae</taxon>
        <taxon>Pseudoclavibacter</taxon>
    </lineage>
</organism>
<dbReference type="GO" id="GO:0003677">
    <property type="term" value="F:DNA binding"/>
    <property type="evidence" value="ECO:0007669"/>
    <property type="project" value="UniProtKB-KW"/>
</dbReference>
<evidence type="ECO:0000259" key="4">
    <source>
        <dbReference type="PROSITE" id="PS51000"/>
    </source>
</evidence>
<dbReference type="AlphaFoldDB" id="A0A7J5BRL7"/>
<dbReference type="Pfam" id="PF00455">
    <property type="entry name" value="DeoRC"/>
    <property type="match status" value="1"/>
</dbReference>
<proteinExistence type="predicted"/>
<reference evidence="5 6" key="1">
    <citation type="submission" date="2019-09" db="EMBL/GenBank/DDBJ databases">
        <title>Phylogeny of genus Pseudoclavibacter and closely related genus.</title>
        <authorList>
            <person name="Li Y."/>
        </authorList>
    </citation>
    <scope>NUCLEOTIDE SEQUENCE [LARGE SCALE GENOMIC DNA]</scope>
    <source>
        <strain evidence="5 6">DSM 23821</strain>
    </source>
</reference>
<evidence type="ECO:0000313" key="5">
    <source>
        <dbReference type="EMBL" id="KAB1654802.1"/>
    </source>
</evidence>
<gene>
    <name evidence="5" type="ORF">F8O01_12950</name>
</gene>
<evidence type="ECO:0000256" key="2">
    <source>
        <dbReference type="ARBA" id="ARBA00023125"/>
    </source>
</evidence>
<dbReference type="SUPFAM" id="SSF46785">
    <property type="entry name" value="Winged helix' DNA-binding domain"/>
    <property type="match status" value="1"/>
</dbReference>
<dbReference type="PANTHER" id="PTHR30363">
    <property type="entry name" value="HTH-TYPE TRANSCRIPTIONAL REGULATOR SRLR-RELATED"/>
    <property type="match status" value="1"/>
</dbReference>
<keyword evidence="2" id="KW-0238">DNA-binding</keyword>
<evidence type="ECO:0000313" key="6">
    <source>
        <dbReference type="Proteomes" id="UP000467240"/>
    </source>
</evidence>
<dbReference type="EMBL" id="WBJZ01000017">
    <property type="protein sequence ID" value="KAB1654802.1"/>
    <property type="molecule type" value="Genomic_DNA"/>
</dbReference>
<dbReference type="SMART" id="SM00420">
    <property type="entry name" value="HTH_DEOR"/>
    <property type="match status" value="1"/>
</dbReference>
<dbReference type="InterPro" id="IPR001034">
    <property type="entry name" value="DeoR_HTH"/>
</dbReference>